<dbReference type="AlphaFoldDB" id="A0A8B2Z9U3"/>
<dbReference type="Proteomes" id="UP000260790">
    <property type="component" value="Unassembled WGS sequence"/>
</dbReference>
<gene>
    <name evidence="1" type="ORF">DXD09_06205</name>
</gene>
<dbReference type="EMBL" id="QSQR01000005">
    <property type="protein sequence ID" value="RGK46581.1"/>
    <property type="molecule type" value="Genomic_DNA"/>
</dbReference>
<reference evidence="1 2" key="1">
    <citation type="submission" date="2018-08" db="EMBL/GenBank/DDBJ databases">
        <title>A genome reference for cultivated species of the human gut microbiota.</title>
        <authorList>
            <person name="Zou Y."/>
            <person name="Xue W."/>
            <person name="Luo G."/>
        </authorList>
    </citation>
    <scope>NUCLEOTIDE SEQUENCE [LARGE SCALE GENOMIC DNA]</scope>
    <source>
        <strain evidence="1 2">TF10-9AT</strain>
    </source>
</reference>
<proteinExistence type="predicted"/>
<protein>
    <submittedName>
        <fullName evidence="1">Uncharacterized protein</fullName>
    </submittedName>
</protein>
<accession>A0A8B2Z9U3</accession>
<evidence type="ECO:0000313" key="2">
    <source>
        <dbReference type="Proteomes" id="UP000260790"/>
    </source>
</evidence>
<comment type="caution">
    <text evidence="1">The sequence shown here is derived from an EMBL/GenBank/DDBJ whole genome shotgun (WGS) entry which is preliminary data.</text>
</comment>
<evidence type="ECO:0000313" key="1">
    <source>
        <dbReference type="EMBL" id="RGK46581.1"/>
    </source>
</evidence>
<sequence>MYGYVSSGVPETVHLMMRRFESSAGALEGGKKMKKYLVTIKIGKVITNKLVKAETAEEAEKEALRCASQETTDLQTPN</sequence>
<name>A0A8B2Z9U3_9LACO</name>
<organism evidence="1 2">
    <name type="scientific">Ligilactobacillus ruminis</name>
    <dbReference type="NCBI Taxonomy" id="1623"/>
    <lineage>
        <taxon>Bacteria</taxon>
        <taxon>Bacillati</taxon>
        <taxon>Bacillota</taxon>
        <taxon>Bacilli</taxon>
        <taxon>Lactobacillales</taxon>
        <taxon>Lactobacillaceae</taxon>
        <taxon>Ligilactobacillus</taxon>
    </lineage>
</organism>